<dbReference type="EMBL" id="JBBNAG010000011">
    <property type="protein sequence ID" value="KAK9093985.1"/>
    <property type="molecule type" value="Genomic_DNA"/>
</dbReference>
<gene>
    <name evidence="2" type="ORF">Scep_025454</name>
</gene>
<dbReference type="AlphaFoldDB" id="A0AAP0EI94"/>
<organism evidence="2 3">
    <name type="scientific">Stephania cephalantha</name>
    <dbReference type="NCBI Taxonomy" id="152367"/>
    <lineage>
        <taxon>Eukaryota</taxon>
        <taxon>Viridiplantae</taxon>
        <taxon>Streptophyta</taxon>
        <taxon>Embryophyta</taxon>
        <taxon>Tracheophyta</taxon>
        <taxon>Spermatophyta</taxon>
        <taxon>Magnoliopsida</taxon>
        <taxon>Ranunculales</taxon>
        <taxon>Menispermaceae</taxon>
        <taxon>Menispermoideae</taxon>
        <taxon>Cissampelideae</taxon>
        <taxon>Stephania</taxon>
    </lineage>
</organism>
<feature type="region of interest" description="Disordered" evidence="1">
    <location>
        <begin position="1"/>
        <end position="33"/>
    </location>
</feature>
<sequence length="128" mass="14608">MIYSDSESNESEFESMEGQLKEEGTEDIRLSDQAEIEHCRPARPNAAEKAEAEVRSIADLYAELDADRFSRGDGGTPITDRESSWLGFDDLRRPSVIEVWWLPLSSEESAWGSAASCREEERSKREWF</sequence>
<accession>A0AAP0EI94</accession>
<evidence type="ECO:0000256" key="1">
    <source>
        <dbReference type="SAM" id="MobiDB-lite"/>
    </source>
</evidence>
<evidence type="ECO:0000313" key="2">
    <source>
        <dbReference type="EMBL" id="KAK9093985.1"/>
    </source>
</evidence>
<reference evidence="2 3" key="1">
    <citation type="submission" date="2024-01" db="EMBL/GenBank/DDBJ databases">
        <title>Genome assemblies of Stephania.</title>
        <authorList>
            <person name="Yang L."/>
        </authorList>
    </citation>
    <scope>NUCLEOTIDE SEQUENCE [LARGE SCALE GENOMIC DNA]</scope>
    <source>
        <strain evidence="2">JXDWG</strain>
        <tissue evidence="2">Leaf</tissue>
    </source>
</reference>
<evidence type="ECO:0000313" key="3">
    <source>
        <dbReference type="Proteomes" id="UP001419268"/>
    </source>
</evidence>
<dbReference type="Proteomes" id="UP001419268">
    <property type="component" value="Unassembled WGS sequence"/>
</dbReference>
<name>A0AAP0EI94_9MAGN</name>
<proteinExistence type="predicted"/>
<protein>
    <submittedName>
        <fullName evidence="2">Uncharacterized protein</fullName>
    </submittedName>
</protein>
<keyword evidence="3" id="KW-1185">Reference proteome</keyword>
<feature type="compositionally biased region" description="Basic and acidic residues" evidence="1">
    <location>
        <begin position="19"/>
        <end position="33"/>
    </location>
</feature>
<comment type="caution">
    <text evidence="2">The sequence shown here is derived from an EMBL/GenBank/DDBJ whole genome shotgun (WGS) entry which is preliminary data.</text>
</comment>